<keyword evidence="3" id="KW-1185">Reference proteome</keyword>
<sequence>MCWYYFVIWKNLLKNLLRRPLPISGACSIRPRQLLHDPGPSMITHGRSTENRSSTSSYPVLKGKIFTGRTVKERSKQTYFSRCQAAVPDLQGGQAP</sequence>
<feature type="region of interest" description="Disordered" evidence="1">
    <location>
        <begin position="37"/>
        <end position="57"/>
    </location>
</feature>
<accession>A0A8X6U0H5</accession>
<evidence type="ECO:0000256" key="1">
    <source>
        <dbReference type="SAM" id="MobiDB-lite"/>
    </source>
</evidence>
<evidence type="ECO:0000313" key="3">
    <source>
        <dbReference type="Proteomes" id="UP000887013"/>
    </source>
</evidence>
<reference evidence="2" key="1">
    <citation type="submission" date="2020-08" db="EMBL/GenBank/DDBJ databases">
        <title>Multicomponent nature underlies the extraordinary mechanical properties of spider dragline silk.</title>
        <authorList>
            <person name="Kono N."/>
            <person name="Nakamura H."/>
            <person name="Mori M."/>
            <person name="Yoshida Y."/>
            <person name="Ohtoshi R."/>
            <person name="Malay A.D."/>
            <person name="Moran D.A.P."/>
            <person name="Tomita M."/>
            <person name="Numata K."/>
            <person name="Arakawa K."/>
        </authorList>
    </citation>
    <scope>NUCLEOTIDE SEQUENCE</scope>
</reference>
<comment type="caution">
    <text evidence="2">The sequence shown here is derived from an EMBL/GenBank/DDBJ whole genome shotgun (WGS) entry which is preliminary data.</text>
</comment>
<name>A0A8X6U0H5_NEPPI</name>
<gene>
    <name evidence="2" type="ORF">NPIL_535441</name>
</gene>
<dbReference type="EMBL" id="BMAW01069092">
    <property type="protein sequence ID" value="GFT67296.1"/>
    <property type="molecule type" value="Genomic_DNA"/>
</dbReference>
<proteinExistence type="predicted"/>
<evidence type="ECO:0000313" key="2">
    <source>
        <dbReference type="EMBL" id="GFT67296.1"/>
    </source>
</evidence>
<protein>
    <submittedName>
        <fullName evidence="2">Uncharacterized protein</fullName>
    </submittedName>
</protein>
<dbReference type="Proteomes" id="UP000887013">
    <property type="component" value="Unassembled WGS sequence"/>
</dbReference>
<dbReference type="AlphaFoldDB" id="A0A8X6U0H5"/>
<organism evidence="2 3">
    <name type="scientific">Nephila pilipes</name>
    <name type="common">Giant wood spider</name>
    <name type="synonym">Nephila maculata</name>
    <dbReference type="NCBI Taxonomy" id="299642"/>
    <lineage>
        <taxon>Eukaryota</taxon>
        <taxon>Metazoa</taxon>
        <taxon>Ecdysozoa</taxon>
        <taxon>Arthropoda</taxon>
        <taxon>Chelicerata</taxon>
        <taxon>Arachnida</taxon>
        <taxon>Araneae</taxon>
        <taxon>Araneomorphae</taxon>
        <taxon>Entelegynae</taxon>
        <taxon>Araneoidea</taxon>
        <taxon>Nephilidae</taxon>
        <taxon>Nephila</taxon>
    </lineage>
</organism>